<keyword evidence="2" id="KW-0732">Signal</keyword>
<protein>
    <recommendedName>
        <fullName evidence="5">Tip attachment protein J domain-containing protein</fullName>
    </recommendedName>
</protein>
<keyword evidence="4" id="KW-1185">Reference proteome</keyword>
<dbReference type="OrthoDB" id="355609at2"/>
<name>I4EG42_9BACT</name>
<feature type="region of interest" description="Disordered" evidence="1">
    <location>
        <begin position="823"/>
        <end position="856"/>
    </location>
</feature>
<dbReference type="Proteomes" id="UP000004221">
    <property type="component" value="Unassembled WGS sequence"/>
</dbReference>
<feature type="compositionally biased region" description="Gly residues" evidence="1">
    <location>
        <begin position="825"/>
        <end position="835"/>
    </location>
</feature>
<dbReference type="RefSeq" id="WP_008477129.1">
    <property type="nucleotide sequence ID" value="NZ_CAGS01000171.1"/>
</dbReference>
<proteinExistence type="predicted"/>
<evidence type="ECO:0000256" key="1">
    <source>
        <dbReference type="SAM" id="MobiDB-lite"/>
    </source>
</evidence>
<evidence type="ECO:0000256" key="2">
    <source>
        <dbReference type="SAM" id="SignalP"/>
    </source>
</evidence>
<feature type="chain" id="PRO_5003689052" description="Tip attachment protein J domain-containing protein" evidence="2">
    <location>
        <begin position="21"/>
        <end position="1022"/>
    </location>
</feature>
<evidence type="ECO:0000313" key="3">
    <source>
        <dbReference type="EMBL" id="CCF83654.1"/>
    </source>
</evidence>
<gene>
    <name evidence="3" type="ORF">NITHO_2520029</name>
</gene>
<evidence type="ECO:0008006" key="5">
    <source>
        <dbReference type="Google" id="ProtNLM"/>
    </source>
</evidence>
<organism evidence="3 4">
    <name type="scientific">Nitrolancea hollandica Lb</name>
    <dbReference type="NCBI Taxonomy" id="1129897"/>
    <lineage>
        <taxon>Bacteria</taxon>
        <taxon>Pseudomonadati</taxon>
        <taxon>Thermomicrobiota</taxon>
        <taxon>Thermomicrobia</taxon>
        <taxon>Sphaerobacterales</taxon>
        <taxon>Sphaerobacterineae</taxon>
        <taxon>Sphaerobacteraceae</taxon>
        <taxon>Nitrolancea</taxon>
    </lineage>
</organism>
<feature type="region of interest" description="Disordered" evidence="1">
    <location>
        <begin position="911"/>
        <end position="931"/>
    </location>
</feature>
<evidence type="ECO:0000313" key="4">
    <source>
        <dbReference type="Proteomes" id="UP000004221"/>
    </source>
</evidence>
<accession>I4EG42</accession>
<dbReference type="AlphaFoldDB" id="I4EG42"/>
<dbReference type="EMBL" id="CAGS01000171">
    <property type="protein sequence ID" value="CCF83654.1"/>
    <property type="molecule type" value="Genomic_DNA"/>
</dbReference>
<dbReference type="SUPFAM" id="SSF69279">
    <property type="entry name" value="Phage tail proteins"/>
    <property type="match status" value="1"/>
</dbReference>
<feature type="signal peptide" evidence="2">
    <location>
        <begin position="1"/>
        <end position="20"/>
    </location>
</feature>
<comment type="caution">
    <text evidence="3">The sequence shown here is derived from an EMBL/GenBank/DDBJ whole genome shotgun (WGS) entry which is preliminary data.</text>
</comment>
<reference evidence="3 4" key="1">
    <citation type="journal article" date="2012" name="ISME J.">
        <title>Nitrification expanded: discovery, physiology and genomics of a nitrite-oxidizing bacterium from the phylum Chloroflexi.</title>
        <authorList>
            <person name="Sorokin D.Y."/>
            <person name="Lucker S."/>
            <person name="Vejmelkova D."/>
            <person name="Kostrikina N.A."/>
            <person name="Kleerebezem R."/>
            <person name="Rijpstra W.I."/>
            <person name="Damste J.S."/>
            <person name="Le Paslier D."/>
            <person name="Muyzer G."/>
            <person name="Wagner M."/>
            <person name="van Loosdrecht M.C."/>
            <person name="Daims H."/>
        </authorList>
    </citation>
    <scope>NUCLEOTIDE SEQUENCE [LARGE SCALE GENOMIC DNA]</scope>
    <source>
        <strain evidence="4">none</strain>
    </source>
</reference>
<sequence length="1022" mass="107097">MAWSVLASPIATGSSSSSLAVNVPTGTQNNDILLAHLIVGSSRTITPPAGWTLLAGPLADPDVTGVNVSVYYRVASSEPASFTFSFSGTGNCAGVMLACSGGDAASPIDASATAIDASSSTSHAAPSVTTTRDGNLVVVLWGGWKSSGYTWTQPSGFTERYDSNAPTNYVLSAGDAVFAKAGATGTLTGTTSVSDRVTMVTVALNVRAPIDIELTGDTPSDGSAELSHVRRLELSGDTPADGAVDASRIRDLSLTGDTPADGQAAIQGGTVRVELSGDTPSDGAAIAGKVRRIELTGDTPSDGQATPGKIQRIELSGDTPSDGEAAISRVAALELSGDTPGDGSIELELANRVFGRRLRLDVFSPAGALVTRVPVVFGAEYRLGQDEVGEFSLSLPAADERVALLTSGQRIILYREGEGRVFAGIVGKKEAVQDAEGGELLAVTGASRARELVRRNTMTGASYEGLTVSAIATDLLTGTGWAAGDIATDPAGVTILGIGKSYWEMLAEVATRKGWHIRENNLAATIDIGPFGASSGLVVRNIAQARGWSDLPLNVLPLTGIKITEQQEELVNQVVILGGGEGPNALTLRYATRSTPYTVKQGTDQRGNPYWYLEDEASILEHGLHQGPPVVFKDIIPLANSAGSFEAAANALYDAGTAWLRWHAEPVESYEIQFVGLRHYDHGAAVLNPGDTLRLQYRGYVAREADGTTANRVWRNIDAELHVLEMRRSFNEDGSDTWSVTVSTSDQRAPDDTALMAETYARLHSVETALRPYTVSDTVGPLRDSVDGTHPFRMEVVFDANVTYLLKAALTILVRPVRSNTTGAASGGGGTGNAGGDHSHTIDAQTTGEENPKHGHEVGQADNITTWSNPGFREPLVFATAVNGGTSFGVIVGRDGTTGAGTVLYTTGGTGHTHSVSATTSRSGGNHSHSLSPHSHALVYGIFEGPNPSNPDLRLLINGVDVTAALGGPWDTDVTLDVTQFLVDATQQVLRQNHTIEVKSNQLADIVCHLRVINTITGVHPV</sequence>
<feature type="compositionally biased region" description="Low complexity" evidence="1">
    <location>
        <begin position="911"/>
        <end position="920"/>
    </location>
</feature>